<evidence type="ECO:0000313" key="8">
    <source>
        <dbReference type="RefSeq" id="XP_005108180.1"/>
    </source>
</evidence>
<dbReference type="Gene3D" id="3.30.160.60">
    <property type="entry name" value="Classic Zinc Finger"/>
    <property type="match status" value="3"/>
</dbReference>
<accession>A0ABM0K3X7</accession>
<feature type="domain" description="C2H2-type" evidence="6">
    <location>
        <begin position="636"/>
        <end position="663"/>
    </location>
</feature>
<dbReference type="InterPro" id="IPR036236">
    <property type="entry name" value="Znf_C2H2_sf"/>
</dbReference>
<keyword evidence="2 4" id="KW-0863">Zinc-finger</keyword>
<dbReference type="GeneID" id="101864330"/>
<dbReference type="PANTHER" id="PTHR23235:SF164">
    <property type="entry name" value="C2H2-TYPE DOMAIN-CONTAINING PROTEIN"/>
    <property type="match status" value="1"/>
</dbReference>
<dbReference type="SMART" id="SM00355">
    <property type="entry name" value="ZnF_C2H2"/>
    <property type="match status" value="3"/>
</dbReference>
<proteinExistence type="predicted"/>
<feature type="region of interest" description="Disordered" evidence="5">
    <location>
        <begin position="240"/>
        <end position="313"/>
    </location>
</feature>
<keyword evidence="3" id="KW-0862">Zinc</keyword>
<feature type="region of interest" description="Disordered" evidence="5">
    <location>
        <begin position="82"/>
        <end position="122"/>
    </location>
</feature>
<gene>
    <name evidence="8" type="primary">LOC101864330</name>
</gene>
<feature type="region of interest" description="Disordered" evidence="5">
    <location>
        <begin position="432"/>
        <end position="451"/>
    </location>
</feature>
<keyword evidence="7" id="KW-1185">Reference proteome</keyword>
<sequence length="672" mass="73150">MKSSVPCHGVERDVAESLLFMANVLPDREENNKGNQIPPAPPLRKQSTLEQLLKGKNPSNYNFVMGSGAAFQSQSVPVIVPRPSPSSKSATASAASPTKLEVDVSPKSASSSTSKSSSQKIFRGHKRRFEEMCAENNITSISTFSRPKSPHRASCSASTSVSGDKALDLSISLAEKASSFTYNQETFQHYYPLDQMRPLTPTTPLSHFGHSCSCESCTLDAHRPLTPYFADELPRCLTPLDPGSSHDAGQSPLHSSYLQDDDELSNSQPPPKFFIPPPPSLQSGDQNSQSCTSPSDGPSSGSDSPSQPGGSHLEFALKSDYISVNSQESRRSTDSKFISFKNYGDTFDQEKVSETHKPEPQNAAHPPAKVTMTMPLPLHPSVQSSSRDNSVNLRCALEYSNDSTPLHGNYSDSVSDGCSNCSNCSCTPSISSTPGLSPSSTPGPNHSTKYPLFHSQQKLSTASPPNLVQQPHTQFEKKNASSVPVMILPSDKMTVPLLQISNRGADAAPPIVQVFVMNQVTQPSSASSIGSALSTFSMVAKSANFHPIAPAPVSVATGESRSDDVSLSDLHRRRSHKCHVPDCGKTYFKSSHLKAHIRTHTGEKPFVCDWEGCNRSFARSDERSRHHRTHTGEKRFICDICKRRFMRSDHLAKHLRRHNNGKKSSAWMSKSN</sequence>
<evidence type="ECO:0000256" key="3">
    <source>
        <dbReference type="ARBA" id="ARBA00022833"/>
    </source>
</evidence>
<evidence type="ECO:0000259" key="6">
    <source>
        <dbReference type="PROSITE" id="PS50157"/>
    </source>
</evidence>
<dbReference type="RefSeq" id="XP_005108180.1">
    <property type="nucleotide sequence ID" value="XM_005108123.3"/>
</dbReference>
<evidence type="ECO:0000313" key="7">
    <source>
        <dbReference type="Proteomes" id="UP000694888"/>
    </source>
</evidence>
<protein>
    <submittedName>
        <fullName evidence="8">Krueppel-like factor 10</fullName>
    </submittedName>
</protein>
<feature type="compositionally biased region" description="Low complexity" evidence="5">
    <location>
        <begin position="82"/>
        <end position="120"/>
    </location>
</feature>
<evidence type="ECO:0000256" key="2">
    <source>
        <dbReference type="ARBA" id="ARBA00022771"/>
    </source>
</evidence>
<dbReference type="PROSITE" id="PS00028">
    <property type="entry name" value="ZINC_FINGER_C2H2_1"/>
    <property type="match status" value="3"/>
</dbReference>
<reference evidence="8" key="1">
    <citation type="submission" date="2025-08" db="UniProtKB">
        <authorList>
            <consortium name="RefSeq"/>
        </authorList>
    </citation>
    <scope>IDENTIFICATION</scope>
</reference>
<dbReference type="InterPro" id="IPR013087">
    <property type="entry name" value="Znf_C2H2_type"/>
</dbReference>
<evidence type="ECO:0000256" key="1">
    <source>
        <dbReference type="ARBA" id="ARBA00022723"/>
    </source>
</evidence>
<dbReference type="SUPFAM" id="SSF57667">
    <property type="entry name" value="beta-beta-alpha zinc fingers"/>
    <property type="match status" value="2"/>
</dbReference>
<dbReference type="Proteomes" id="UP000694888">
    <property type="component" value="Unplaced"/>
</dbReference>
<name>A0ABM0K3X7_APLCA</name>
<dbReference type="Pfam" id="PF00096">
    <property type="entry name" value="zf-C2H2"/>
    <property type="match status" value="3"/>
</dbReference>
<feature type="compositionally biased region" description="Low complexity" evidence="5">
    <location>
        <begin position="288"/>
        <end position="311"/>
    </location>
</feature>
<evidence type="ECO:0000256" key="4">
    <source>
        <dbReference type="PROSITE-ProRule" id="PRU00042"/>
    </source>
</evidence>
<organism evidence="7 8">
    <name type="scientific">Aplysia californica</name>
    <name type="common">California sea hare</name>
    <dbReference type="NCBI Taxonomy" id="6500"/>
    <lineage>
        <taxon>Eukaryota</taxon>
        <taxon>Metazoa</taxon>
        <taxon>Spiralia</taxon>
        <taxon>Lophotrochozoa</taxon>
        <taxon>Mollusca</taxon>
        <taxon>Gastropoda</taxon>
        <taxon>Heterobranchia</taxon>
        <taxon>Euthyneura</taxon>
        <taxon>Tectipleura</taxon>
        <taxon>Aplysiida</taxon>
        <taxon>Aplysioidea</taxon>
        <taxon>Aplysiidae</taxon>
        <taxon>Aplysia</taxon>
    </lineage>
</organism>
<dbReference type="PROSITE" id="PS50157">
    <property type="entry name" value="ZINC_FINGER_C2H2_2"/>
    <property type="match status" value="3"/>
</dbReference>
<keyword evidence="1" id="KW-0479">Metal-binding</keyword>
<feature type="compositionally biased region" description="Pro residues" evidence="5">
    <location>
        <begin position="268"/>
        <end position="280"/>
    </location>
</feature>
<feature type="domain" description="C2H2-type" evidence="6">
    <location>
        <begin position="576"/>
        <end position="605"/>
    </location>
</feature>
<feature type="compositionally biased region" description="Low complexity" evidence="5">
    <location>
        <begin position="432"/>
        <end position="444"/>
    </location>
</feature>
<dbReference type="PANTHER" id="PTHR23235">
    <property type="entry name" value="KRUEPPEL-LIKE TRANSCRIPTION FACTOR"/>
    <property type="match status" value="1"/>
</dbReference>
<feature type="domain" description="C2H2-type" evidence="6">
    <location>
        <begin position="606"/>
        <end position="635"/>
    </location>
</feature>
<evidence type="ECO:0000256" key="5">
    <source>
        <dbReference type="SAM" id="MobiDB-lite"/>
    </source>
</evidence>